<proteinExistence type="predicted"/>
<sequence length="142" mass="14870">MGVNLVPDRVVLEIDRRLVPGEDPAISRQEVIDYISANCPAAVIDHEEPFLASAGLSNEGVGAAAAAASLRDAVEKAGIPFVEEVARYGTNACVYAAAGLPCVVFGPGSISQAHTADEWVDLREVEQAKEILKNIVGRNGSA</sequence>
<evidence type="ECO:0000256" key="1">
    <source>
        <dbReference type="ARBA" id="ARBA00022833"/>
    </source>
</evidence>
<name>X1CIL6_9ZZZZ</name>
<gene>
    <name evidence="2" type="ORF">S01H4_55698</name>
</gene>
<accession>X1CIL6</accession>
<comment type="caution">
    <text evidence="2">The sequence shown here is derived from an EMBL/GenBank/DDBJ whole genome shotgun (WGS) entry which is preliminary data.</text>
</comment>
<dbReference type="InterPro" id="IPR050072">
    <property type="entry name" value="Peptidase_M20A"/>
</dbReference>
<dbReference type="Gene3D" id="3.30.70.360">
    <property type="match status" value="1"/>
</dbReference>
<dbReference type="Gene3D" id="3.40.630.10">
    <property type="entry name" value="Zn peptidases"/>
    <property type="match status" value="1"/>
</dbReference>
<dbReference type="PANTHER" id="PTHR43808:SF8">
    <property type="entry name" value="PEPTIDASE M20 DIMERISATION DOMAIN-CONTAINING PROTEIN"/>
    <property type="match status" value="1"/>
</dbReference>
<dbReference type="SUPFAM" id="SSF53187">
    <property type="entry name" value="Zn-dependent exopeptidases"/>
    <property type="match status" value="1"/>
</dbReference>
<dbReference type="GO" id="GO:0016787">
    <property type="term" value="F:hydrolase activity"/>
    <property type="evidence" value="ECO:0007669"/>
    <property type="project" value="InterPro"/>
</dbReference>
<dbReference type="EMBL" id="BART01032180">
    <property type="protein sequence ID" value="GAH08186.1"/>
    <property type="molecule type" value="Genomic_DNA"/>
</dbReference>
<evidence type="ECO:0000313" key="2">
    <source>
        <dbReference type="EMBL" id="GAH08186.1"/>
    </source>
</evidence>
<dbReference type="InterPro" id="IPR002933">
    <property type="entry name" value="Peptidase_M20"/>
</dbReference>
<protein>
    <recommendedName>
        <fullName evidence="3">Peptidase M20 dimerisation domain-containing protein</fullName>
    </recommendedName>
</protein>
<reference evidence="2" key="1">
    <citation type="journal article" date="2014" name="Front. Microbiol.">
        <title>High frequency of phylogenetically diverse reductive dehalogenase-homologous genes in deep subseafloor sedimentary metagenomes.</title>
        <authorList>
            <person name="Kawai M."/>
            <person name="Futagami T."/>
            <person name="Toyoda A."/>
            <person name="Takaki Y."/>
            <person name="Nishi S."/>
            <person name="Hori S."/>
            <person name="Arai W."/>
            <person name="Tsubouchi T."/>
            <person name="Morono Y."/>
            <person name="Uchiyama I."/>
            <person name="Ito T."/>
            <person name="Fujiyama A."/>
            <person name="Inagaki F."/>
            <person name="Takami H."/>
        </authorList>
    </citation>
    <scope>NUCLEOTIDE SEQUENCE</scope>
    <source>
        <strain evidence="2">Expedition CK06-06</strain>
    </source>
</reference>
<dbReference type="AlphaFoldDB" id="X1CIL6"/>
<dbReference type="Pfam" id="PF01546">
    <property type="entry name" value="Peptidase_M20"/>
    <property type="match status" value="1"/>
</dbReference>
<dbReference type="PANTHER" id="PTHR43808">
    <property type="entry name" value="ACETYLORNITHINE DEACETYLASE"/>
    <property type="match status" value="1"/>
</dbReference>
<evidence type="ECO:0008006" key="3">
    <source>
        <dbReference type="Google" id="ProtNLM"/>
    </source>
</evidence>
<keyword evidence="1" id="KW-0862">Zinc</keyword>
<organism evidence="2">
    <name type="scientific">marine sediment metagenome</name>
    <dbReference type="NCBI Taxonomy" id="412755"/>
    <lineage>
        <taxon>unclassified sequences</taxon>
        <taxon>metagenomes</taxon>
        <taxon>ecological metagenomes</taxon>
    </lineage>
</organism>